<evidence type="ECO:0000313" key="3">
    <source>
        <dbReference type="EMBL" id="CBJ49080.1"/>
    </source>
</evidence>
<dbReference type="EMBL" id="FN647992">
    <property type="protein sequence ID" value="CBJ49080.1"/>
    <property type="molecule type" value="Genomic_DNA"/>
</dbReference>
<dbReference type="OrthoDB" id="10474619at2759"/>
<evidence type="ECO:0000313" key="4">
    <source>
        <dbReference type="Proteomes" id="UP000002630"/>
    </source>
</evidence>
<keyword evidence="4" id="KW-1185">Reference proteome</keyword>
<dbReference type="EMBL" id="FN649738">
    <property type="protein sequence ID" value="CBJ49080.1"/>
    <property type="molecule type" value="Genomic_DNA"/>
</dbReference>
<feature type="region of interest" description="Disordered" evidence="2">
    <location>
        <begin position="52"/>
        <end position="92"/>
    </location>
</feature>
<feature type="region of interest" description="Disordered" evidence="2">
    <location>
        <begin position="465"/>
        <end position="490"/>
    </location>
</feature>
<name>D7FJZ1_ECTSI</name>
<feature type="compositionally biased region" description="Basic residues" evidence="2">
    <location>
        <begin position="527"/>
        <end position="536"/>
    </location>
</feature>
<feature type="region of interest" description="Disordered" evidence="2">
    <location>
        <begin position="336"/>
        <end position="358"/>
    </location>
</feature>
<dbReference type="InParanoid" id="D7FJZ1"/>
<reference evidence="3 4" key="1">
    <citation type="journal article" date="2010" name="Nature">
        <title>The Ectocarpus genome and the independent evolution of multicellularity in brown algae.</title>
        <authorList>
            <person name="Cock J.M."/>
            <person name="Sterck L."/>
            <person name="Rouze P."/>
            <person name="Scornet D."/>
            <person name="Allen A.E."/>
            <person name="Amoutzias G."/>
            <person name="Anthouard V."/>
            <person name="Artiguenave F."/>
            <person name="Aury J.M."/>
            <person name="Badger J.H."/>
            <person name="Beszteri B."/>
            <person name="Billiau K."/>
            <person name="Bonnet E."/>
            <person name="Bothwell J.H."/>
            <person name="Bowler C."/>
            <person name="Boyen C."/>
            <person name="Brownlee C."/>
            <person name="Carrano C.J."/>
            <person name="Charrier B."/>
            <person name="Cho G.Y."/>
            <person name="Coelho S.M."/>
            <person name="Collen J."/>
            <person name="Corre E."/>
            <person name="Da Silva C."/>
            <person name="Delage L."/>
            <person name="Delaroque N."/>
            <person name="Dittami S.M."/>
            <person name="Doulbeau S."/>
            <person name="Elias M."/>
            <person name="Farnham G."/>
            <person name="Gachon C.M."/>
            <person name="Gschloessl B."/>
            <person name="Heesch S."/>
            <person name="Jabbari K."/>
            <person name="Jubin C."/>
            <person name="Kawai H."/>
            <person name="Kimura K."/>
            <person name="Kloareg B."/>
            <person name="Kupper F.C."/>
            <person name="Lang D."/>
            <person name="Le Bail A."/>
            <person name="Leblanc C."/>
            <person name="Lerouge P."/>
            <person name="Lohr M."/>
            <person name="Lopez P.J."/>
            <person name="Martens C."/>
            <person name="Maumus F."/>
            <person name="Michel G."/>
            <person name="Miranda-Saavedra D."/>
            <person name="Morales J."/>
            <person name="Moreau H."/>
            <person name="Motomura T."/>
            <person name="Nagasato C."/>
            <person name="Napoli C.A."/>
            <person name="Nelson D.R."/>
            <person name="Nyvall-Collen P."/>
            <person name="Peters A.F."/>
            <person name="Pommier C."/>
            <person name="Potin P."/>
            <person name="Poulain J."/>
            <person name="Quesneville H."/>
            <person name="Read B."/>
            <person name="Rensing S.A."/>
            <person name="Ritter A."/>
            <person name="Rousvoal S."/>
            <person name="Samanta M."/>
            <person name="Samson G."/>
            <person name="Schroeder D.C."/>
            <person name="Segurens B."/>
            <person name="Strittmatter M."/>
            <person name="Tonon T."/>
            <person name="Tregear J.W."/>
            <person name="Valentin K."/>
            <person name="von Dassow P."/>
            <person name="Yamagishi T."/>
            <person name="Van de Peer Y."/>
            <person name="Wincker P."/>
        </authorList>
    </citation>
    <scope>NUCLEOTIDE SEQUENCE [LARGE SCALE GENOMIC DNA]</scope>
    <source>
        <strain evidence="4">Ec32 / CCAP1310/4</strain>
    </source>
</reference>
<dbReference type="AlphaFoldDB" id="D7FJZ1"/>
<organism evidence="3 4">
    <name type="scientific">Ectocarpus siliculosus</name>
    <name type="common">Brown alga</name>
    <name type="synonym">Conferva siliculosa</name>
    <dbReference type="NCBI Taxonomy" id="2880"/>
    <lineage>
        <taxon>Eukaryota</taxon>
        <taxon>Sar</taxon>
        <taxon>Stramenopiles</taxon>
        <taxon>Ochrophyta</taxon>
        <taxon>PX clade</taxon>
        <taxon>Phaeophyceae</taxon>
        <taxon>Ectocarpales</taxon>
        <taxon>Ectocarpaceae</taxon>
        <taxon>Ectocarpus</taxon>
    </lineage>
</organism>
<feature type="coiled-coil region" evidence="1">
    <location>
        <begin position="139"/>
        <end position="232"/>
    </location>
</feature>
<evidence type="ECO:0000256" key="2">
    <source>
        <dbReference type="SAM" id="MobiDB-lite"/>
    </source>
</evidence>
<sequence>MTAVQKTSQWDTKKHIAFSHVAHLGVDNVLFALRLRAGSLDPVAVNKSVLASSTSDDAEGPAEDPAARGRRNRDREREKRDARRKGAAAAAAAVANANEDNLNTAAGLEGSAISSALGHGAPCKNKSCGRREALEDKLMAKWEQIKTELADKVKRAQKLRRSVEEREKKRDAAVEEITALKEAEEGEAAGAEEQKKRIQAAESEGRRILEESQRLEVELRKLRVRYQEETQQKLPMPHGSIISEADAWAKAAEVAAAALSDEDEEPPPPYVPDGLTVSFSTNEGRRRRTLHDEESAISGGGPTSKRPSQEHPGRFGRWGTEAREQWSCCLCGDDSGGGGGGGGGDGDEDVDGGRRGRIRGRVGVAGGCEAVPPRLGPGGMTAADDVRLVWGSGGGGGGGVCGSSGSAGAGRIRREAWGTAQGGDDGRELWRPMLATSVSGGGGGAAWSLIRQHRRPQTANARLMGRKAAAGPTTAAEASRGGISNASQARNKARRAGGVACGGGAAAAVRRECHRKCDVVYGGKHNGNNRRGRPRSCARPGSAPPAGTTTGRNHNNKQHAVKNISSSLTALRSARARAGWQRKGSTPVSRGGITRFGNSYAFRNSSSSSGNNHYYCSRDATAGGIADRSMFSLNAGGSVYSVYSKGGGREAAPVVATGGA</sequence>
<keyword evidence="1" id="KW-0175">Coiled coil</keyword>
<accession>D7FJZ1</accession>
<protein>
    <submittedName>
        <fullName evidence="3">Uncharacterized protein</fullName>
    </submittedName>
</protein>
<evidence type="ECO:0000256" key="1">
    <source>
        <dbReference type="SAM" id="Coils"/>
    </source>
</evidence>
<feature type="region of interest" description="Disordered" evidence="2">
    <location>
        <begin position="521"/>
        <end position="557"/>
    </location>
</feature>
<feature type="compositionally biased region" description="Low complexity" evidence="2">
    <location>
        <begin position="468"/>
        <end position="478"/>
    </location>
</feature>
<gene>
    <name evidence="3" type="ORF">Esi_0139_0011</name>
</gene>
<feature type="region of interest" description="Disordered" evidence="2">
    <location>
        <begin position="260"/>
        <end position="316"/>
    </location>
</feature>
<dbReference type="Proteomes" id="UP000002630">
    <property type="component" value="Linkage Group LG13"/>
</dbReference>
<proteinExistence type="predicted"/>